<comment type="similarity">
    <text evidence="2 13">Belongs to the ING family.</text>
</comment>
<feature type="binding site" evidence="11">
    <location>
        <position position="379"/>
    </location>
    <ligand>
        <name>Zn(2+)</name>
        <dbReference type="ChEBI" id="CHEBI:29105"/>
        <label>1</label>
    </ligand>
</feature>
<keyword evidence="10 13" id="KW-0539">Nucleus</keyword>
<feature type="binding site" evidence="11">
    <location>
        <position position="395"/>
    </location>
    <ligand>
        <name>Zn(2+)</name>
        <dbReference type="ChEBI" id="CHEBI:29105"/>
        <label>2</label>
    </ligand>
</feature>
<evidence type="ECO:0000256" key="7">
    <source>
        <dbReference type="ARBA" id="ARBA00022853"/>
    </source>
</evidence>
<dbReference type="PANTHER" id="PTHR10333:SF103">
    <property type="entry name" value="INHIBITOR OF GROWTH PROTEIN 3"/>
    <property type="match status" value="1"/>
</dbReference>
<dbReference type="PROSITE" id="PS50016">
    <property type="entry name" value="ZF_PHD_2"/>
    <property type="match status" value="1"/>
</dbReference>
<dbReference type="SMART" id="SM01408">
    <property type="entry name" value="ING"/>
    <property type="match status" value="1"/>
</dbReference>
<reference evidence="16" key="1">
    <citation type="submission" date="2020-10" db="EMBL/GenBank/DDBJ databases">
        <authorList>
            <person name="Kikuchi T."/>
        </authorList>
    </citation>
    <scope>NUCLEOTIDE SEQUENCE</scope>
    <source>
        <strain evidence="16">NKZ352</strain>
    </source>
</reference>
<dbReference type="InterPro" id="IPR019786">
    <property type="entry name" value="Zinc_finger_PHD-type_CS"/>
</dbReference>
<evidence type="ECO:0000256" key="10">
    <source>
        <dbReference type="ARBA" id="ARBA00023242"/>
    </source>
</evidence>
<dbReference type="GO" id="GO:0006325">
    <property type="term" value="P:chromatin organization"/>
    <property type="evidence" value="ECO:0007669"/>
    <property type="project" value="UniProtKB-KW"/>
</dbReference>
<feature type="binding site" evidence="11">
    <location>
        <position position="417"/>
    </location>
    <ligand>
        <name>Zn(2+)</name>
        <dbReference type="ChEBI" id="CHEBI:29105"/>
        <label>2</label>
    </ligand>
</feature>
<dbReference type="InterPro" id="IPR013083">
    <property type="entry name" value="Znf_RING/FYVE/PHD"/>
</dbReference>
<evidence type="ECO:0000256" key="12">
    <source>
        <dbReference type="PROSITE-ProRule" id="PRU00146"/>
    </source>
</evidence>
<feature type="binding site" evidence="11">
    <location>
        <position position="377"/>
    </location>
    <ligand>
        <name>Zn(2+)</name>
        <dbReference type="ChEBI" id="CHEBI:29105"/>
        <label>1</label>
    </ligand>
</feature>
<feature type="binding site" evidence="11">
    <location>
        <position position="390"/>
    </location>
    <ligand>
        <name>Zn(2+)</name>
        <dbReference type="ChEBI" id="CHEBI:29105"/>
        <label>2</label>
    </ligand>
</feature>
<evidence type="ECO:0000256" key="9">
    <source>
        <dbReference type="ARBA" id="ARBA00023163"/>
    </source>
</evidence>
<comment type="subunit">
    <text evidence="13">Component of an histone acetyltransferase complex. Interacts with H3K4me3 and to a lesser extent with H3K4me2.</text>
</comment>
<keyword evidence="9" id="KW-0804">Transcription</keyword>
<dbReference type="EMBL" id="CAJGYM010000028">
    <property type="protein sequence ID" value="CAD6192611.1"/>
    <property type="molecule type" value="Genomic_DNA"/>
</dbReference>
<evidence type="ECO:0000256" key="14">
    <source>
        <dbReference type="SAM" id="MobiDB-lite"/>
    </source>
</evidence>
<organism evidence="16 17">
    <name type="scientific">Caenorhabditis auriculariae</name>
    <dbReference type="NCBI Taxonomy" id="2777116"/>
    <lineage>
        <taxon>Eukaryota</taxon>
        <taxon>Metazoa</taxon>
        <taxon>Ecdysozoa</taxon>
        <taxon>Nematoda</taxon>
        <taxon>Chromadorea</taxon>
        <taxon>Rhabditida</taxon>
        <taxon>Rhabditina</taxon>
        <taxon>Rhabditomorpha</taxon>
        <taxon>Rhabditoidea</taxon>
        <taxon>Rhabditidae</taxon>
        <taxon>Peloderinae</taxon>
        <taxon>Caenorhabditis</taxon>
    </lineage>
</organism>
<proteinExistence type="inferred from homology"/>
<dbReference type="AlphaFoldDB" id="A0A8S1HDV4"/>
<dbReference type="GO" id="GO:0008270">
    <property type="term" value="F:zinc ion binding"/>
    <property type="evidence" value="ECO:0007669"/>
    <property type="project" value="UniProtKB-KW"/>
</dbReference>
<dbReference type="InterPro" id="IPR001965">
    <property type="entry name" value="Znf_PHD"/>
</dbReference>
<feature type="compositionally biased region" description="Acidic residues" evidence="14">
    <location>
        <begin position="356"/>
        <end position="371"/>
    </location>
</feature>
<feature type="region of interest" description="Disordered" evidence="14">
    <location>
        <begin position="198"/>
        <end position="219"/>
    </location>
</feature>
<dbReference type="CDD" id="cd16858">
    <property type="entry name" value="ING_ING3_Yng2p"/>
    <property type="match status" value="1"/>
</dbReference>
<keyword evidence="7 13" id="KW-0156">Chromatin regulator</keyword>
<evidence type="ECO:0000256" key="3">
    <source>
        <dbReference type="ARBA" id="ARBA00022604"/>
    </source>
</evidence>
<dbReference type="Pfam" id="PF12998">
    <property type="entry name" value="ING"/>
    <property type="match status" value="1"/>
</dbReference>
<evidence type="ECO:0000256" key="1">
    <source>
        <dbReference type="ARBA" id="ARBA00004123"/>
    </source>
</evidence>
<evidence type="ECO:0000256" key="2">
    <source>
        <dbReference type="ARBA" id="ARBA00010210"/>
    </source>
</evidence>
<feature type="region of interest" description="Disordered" evidence="14">
    <location>
        <begin position="231"/>
        <end position="271"/>
    </location>
</feature>
<dbReference type="InterPro" id="IPR019787">
    <property type="entry name" value="Znf_PHD-finger"/>
</dbReference>
<dbReference type="Proteomes" id="UP000835052">
    <property type="component" value="Unassembled WGS sequence"/>
</dbReference>
<dbReference type="CDD" id="cd15505">
    <property type="entry name" value="PHD_ING"/>
    <property type="match status" value="1"/>
</dbReference>
<dbReference type="GO" id="GO:0035267">
    <property type="term" value="C:NuA4 histone acetyltransferase complex"/>
    <property type="evidence" value="ECO:0007669"/>
    <property type="project" value="TreeGrafter"/>
</dbReference>
<dbReference type="SUPFAM" id="SSF57903">
    <property type="entry name" value="FYVE/PHD zinc finger"/>
    <property type="match status" value="1"/>
</dbReference>
<comment type="subcellular location">
    <subcellularLocation>
        <location evidence="1 13">Nucleus</location>
    </subcellularLocation>
</comment>
<dbReference type="SMART" id="SM00249">
    <property type="entry name" value="PHD"/>
    <property type="match status" value="1"/>
</dbReference>
<evidence type="ECO:0000256" key="6">
    <source>
        <dbReference type="ARBA" id="ARBA00022833"/>
    </source>
</evidence>
<comment type="caution">
    <text evidence="16">The sequence shown here is derived from an EMBL/GenBank/DDBJ whole genome shotgun (WGS) entry which is preliminary data.</text>
</comment>
<evidence type="ECO:0000256" key="5">
    <source>
        <dbReference type="ARBA" id="ARBA00022771"/>
    </source>
</evidence>
<dbReference type="InterPro" id="IPR028651">
    <property type="entry name" value="ING_fam"/>
</dbReference>
<keyword evidence="5 12" id="KW-0863">Zinc-finger</keyword>
<evidence type="ECO:0000256" key="11">
    <source>
        <dbReference type="PIRSR" id="PIRSR628651-51"/>
    </source>
</evidence>
<dbReference type="Gene3D" id="6.10.140.1740">
    <property type="match status" value="1"/>
</dbReference>
<evidence type="ECO:0000313" key="17">
    <source>
        <dbReference type="Proteomes" id="UP000835052"/>
    </source>
</evidence>
<evidence type="ECO:0000259" key="15">
    <source>
        <dbReference type="PROSITE" id="PS50016"/>
    </source>
</evidence>
<dbReference type="GO" id="GO:0005634">
    <property type="term" value="C:nucleus"/>
    <property type="evidence" value="ECO:0007669"/>
    <property type="project" value="UniProtKB-SubCell"/>
</dbReference>
<feature type="region of interest" description="Disordered" evidence="14">
    <location>
        <begin position="335"/>
        <end position="372"/>
    </location>
</feature>
<feature type="binding site" evidence="11">
    <location>
        <position position="401"/>
    </location>
    <ligand>
        <name>Zn(2+)</name>
        <dbReference type="ChEBI" id="CHEBI:29105"/>
        <label>1</label>
    </ligand>
</feature>
<keyword evidence="8" id="KW-0805">Transcription regulation</keyword>
<dbReference type="PROSITE" id="PS01359">
    <property type="entry name" value="ZF_PHD_1"/>
    <property type="match status" value="1"/>
</dbReference>
<feature type="binding site" evidence="11">
    <location>
        <position position="420"/>
    </location>
    <ligand>
        <name>Zn(2+)</name>
        <dbReference type="ChEBI" id="CHEBI:29105"/>
        <label>2</label>
    </ligand>
</feature>
<comment type="domain">
    <text evidence="13">The PHD-type zinc finger mediates the binding to H3K4me3.</text>
</comment>
<gene>
    <name evidence="16" type="ORF">CAUJ_LOCUS8530</name>
</gene>
<sequence>MLFLDDFLEMLEELPQELHDRGLDMKQLDAQVELGTKRNREATNDFFANGLSMSEEERAIRYKILQREYARLRELAEEKIALAERMQVNCLQDQLASNAEIINTRIIWKKRRLTFQLEMEADNPGVTETIEKRYAEYVESMLAMRKERKRKHTTNGSADFSEHLNGNADFSKEHADKIHRILNDGSVSKLVKNEFFDDLTSNGTPVPSPAPRGRPPKSSLMLSSALVTPLAEDGPLSTPGRVGHMRRSNAGNLRGSVHIPSVNGGVSSTRMSPAVSEKSWSATSGAVDDSSSFGANFSMGPPSTPNTMPTFVGSESRHGRPRKLTTRVQEMFKEAVQRQRHHHHSSPMLTTPQPATEEDDEEGSSDDEDGEDTRRWCFCSEKSYGDMVACDNKSCPYQWFHYPCVGITAPPRGRWFCPRCQPALDADASAEVSSAL</sequence>
<feature type="binding site" evidence="11">
    <location>
        <position position="404"/>
    </location>
    <ligand>
        <name>Zn(2+)</name>
        <dbReference type="ChEBI" id="CHEBI:29105"/>
        <label>1</label>
    </ligand>
</feature>
<feature type="region of interest" description="Disordered" evidence="14">
    <location>
        <begin position="297"/>
        <end position="323"/>
    </location>
</feature>
<evidence type="ECO:0000256" key="4">
    <source>
        <dbReference type="ARBA" id="ARBA00022723"/>
    </source>
</evidence>
<dbReference type="Gene3D" id="3.30.40.10">
    <property type="entry name" value="Zinc/RING finger domain, C3HC4 (zinc finger)"/>
    <property type="match status" value="1"/>
</dbReference>
<name>A0A8S1HDV4_9PELO</name>
<accession>A0A8S1HDV4</accession>
<dbReference type="OrthoDB" id="5411773at2759"/>
<evidence type="ECO:0000256" key="13">
    <source>
        <dbReference type="RuleBase" id="RU361213"/>
    </source>
</evidence>
<dbReference type="PANTHER" id="PTHR10333">
    <property type="entry name" value="INHIBITOR OF GROWTH PROTEIN"/>
    <property type="match status" value="1"/>
</dbReference>
<keyword evidence="17" id="KW-1185">Reference proteome</keyword>
<evidence type="ECO:0000313" key="16">
    <source>
        <dbReference type="EMBL" id="CAD6192611.1"/>
    </source>
</evidence>
<keyword evidence="3" id="KW-0341">Growth regulation</keyword>
<feature type="domain" description="PHD-type" evidence="15">
    <location>
        <begin position="374"/>
        <end position="423"/>
    </location>
</feature>
<keyword evidence="4 11" id="KW-0479">Metal-binding</keyword>
<dbReference type="InterPro" id="IPR024610">
    <property type="entry name" value="ING_N_histone-binding"/>
</dbReference>
<evidence type="ECO:0000256" key="8">
    <source>
        <dbReference type="ARBA" id="ARBA00023015"/>
    </source>
</evidence>
<protein>
    <recommendedName>
        <fullName evidence="13">Inhibitor of growth protein</fullName>
    </recommendedName>
</protein>
<keyword evidence="6 11" id="KW-0862">Zinc</keyword>
<comment type="function">
    <text evidence="13">Component of an histone acetyltransferase complex.</text>
</comment>
<dbReference type="InterPro" id="IPR011011">
    <property type="entry name" value="Znf_FYVE_PHD"/>
</dbReference>